<keyword evidence="3" id="KW-1185">Reference proteome</keyword>
<dbReference type="STRING" id="1166340.SAMN05192583_1358"/>
<reference evidence="3" key="1">
    <citation type="submission" date="2016-10" db="EMBL/GenBank/DDBJ databases">
        <authorList>
            <person name="Varghese N."/>
            <person name="Submissions S."/>
        </authorList>
    </citation>
    <scope>NUCLEOTIDE SEQUENCE [LARGE SCALE GENOMIC DNA]</scope>
    <source>
        <strain evidence="3">S6-262</strain>
    </source>
</reference>
<dbReference type="AlphaFoldDB" id="A0A1H8BJA5"/>
<name>A0A1H8BJA5_9SPHN</name>
<dbReference type="Proteomes" id="UP000199206">
    <property type="component" value="Unassembled WGS sequence"/>
</dbReference>
<evidence type="ECO:0000256" key="1">
    <source>
        <dbReference type="SAM" id="Phobius"/>
    </source>
</evidence>
<sequence length="70" mass="7291">MSDPAPEERQNEIMAAVKEVEARSEGALDAARQRVKSWPLAKIGLGVGIGSAAIAGAVLFASRGKSDKAR</sequence>
<evidence type="ECO:0000313" key="3">
    <source>
        <dbReference type="Proteomes" id="UP000199206"/>
    </source>
</evidence>
<keyword evidence="1" id="KW-1133">Transmembrane helix</keyword>
<feature type="transmembrane region" description="Helical" evidence="1">
    <location>
        <begin position="43"/>
        <end position="61"/>
    </location>
</feature>
<keyword evidence="1" id="KW-0472">Membrane</keyword>
<proteinExistence type="predicted"/>
<dbReference type="EMBL" id="FOCF01000002">
    <property type="protein sequence ID" value="SEM81957.1"/>
    <property type="molecule type" value="Genomic_DNA"/>
</dbReference>
<dbReference type="RefSeq" id="WP_093664706.1">
    <property type="nucleotide sequence ID" value="NZ_FOCF01000002.1"/>
</dbReference>
<keyword evidence="1" id="KW-0812">Transmembrane</keyword>
<organism evidence="2 3">
    <name type="scientific">Sphingomonas gellani</name>
    <dbReference type="NCBI Taxonomy" id="1166340"/>
    <lineage>
        <taxon>Bacteria</taxon>
        <taxon>Pseudomonadati</taxon>
        <taxon>Pseudomonadota</taxon>
        <taxon>Alphaproteobacteria</taxon>
        <taxon>Sphingomonadales</taxon>
        <taxon>Sphingomonadaceae</taxon>
        <taxon>Sphingomonas</taxon>
    </lineage>
</organism>
<accession>A0A1H8BJA5</accession>
<protein>
    <submittedName>
        <fullName evidence="2">Uncharacterized protein</fullName>
    </submittedName>
</protein>
<gene>
    <name evidence="2" type="ORF">SAMN05192583_1358</name>
</gene>
<evidence type="ECO:0000313" key="2">
    <source>
        <dbReference type="EMBL" id="SEM81957.1"/>
    </source>
</evidence>